<dbReference type="EMBL" id="KZ155840">
    <property type="protein sequence ID" value="OUS41639.1"/>
    <property type="molecule type" value="Genomic_DNA"/>
</dbReference>
<name>A0A1Y5HWH7_OSTTA</name>
<feature type="region of interest" description="Disordered" evidence="1">
    <location>
        <begin position="1"/>
        <end position="29"/>
    </location>
</feature>
<gene>
    <name evidence="2" type="ORF">BE221DRAFT_196573</name>
</gene>
<organism evidence="2">
    <name type="scientific">Ostreococcus tauri</name>
    <name type="common">Marine green alga</name>
    <dbReference type="NCBI Taxonomy" id="70448"/>
    <lineage>
        <taxon>Eukaryota</taxon>
        <taxon>Viridiplantae</taxon>
        <taxon>Chlorophyta</taxon>
        <taxon>Mamiellophyceae</taxon>
        <taxon>Mamiellales</taxon>
        <taxon>Bathycoccaceae</taxon>
        <taxon>Ostreococcus</taxon>
    </lineage>
</organism>
<proteinExistence type="predicted"/>
<feature type="compositionally biased region" description="Basic and acidic residues" evidence="1">
    <location>
        <begin position="17"/>
        <end position="29"/>
    </location>
</feature>
<protein>
    <submittedName>
        <fullName evidence="2">Uncharacterized protein</fullName>
    </submittedName>
</protein>
<sequence length="251" mass="27991">MNRKKRAPNVWAPENAAPKRSDGAEDVKDADITGVDVDFEAERRWLAEGELDEGRRARYLTPQRADAEAFDTPVRPTGARAKADPTNGVTDVRIQSGFEASMVAQMQELISSNARAFEEIKRDVAELKLQQRNDHSVKAGPEADEEMLRRMCHGIVDNVAHRLSQSATVSRELVHNPVIDYVPDASNEIGVRHEVLRESDGSKEHGISGAMDLNDLNHYEHSDGDYVEDDQNVPFDEPRCVELCSKRTGTT</sequence>
<dbReference type="Proteomes" id="UP000195557">
    <property type="component" value="Unassembled WGS sequence"/>
</dbReference>
<accession>A0A1Y5HWH7</accession>
<dbReference type="AlphaFoldDB" id="A0A1Y5HWH7"/>
<reference evidence="2" key="1">
    <citation type="submission" date="2017-04" db="EMBL/GenBank/DDBJ databases">
        <title>Population genomics of picophytoplankton unveils novel chromosome hypervariability.</title>
        <authorList>
            <consortium name="DOE Joint Genome Institute"/>
            <person name="Blanc-Mathieu R."/>
            <person name="Krasovec M."/>
            <person name="Hebrard M."/>
            <person name="Yau S."/>
            <person name="Desgranges E."/>
            <person name="Martin J."/>
            <person name="Schackwitz W."/>
            <person name="Kuo A."/>
            <person name="Salin G."/>
            <person name="Donnadieu C."/>
            <person name="Desdevises Y."/>
            <person name="Sanchez-Ferandin S."/>
            <person name="Moreau H."/>
            <person name="Rivals E."/>
            <person name="Grigoriev I.V."/>
            <person name="Grimsley N."/>
            <person name="Eyre-Walker A."/>
            <person name="Piganeau G."/>
        </authorList>
    </citation>
    <scope>NUCLEOTIDE SEQUENCE [LARGE SCALE GENOMIC DNA]</scope>
    <source>
        <strain evidence="2">RCC 1115</strain>
    </source>
</reference>
<evidence type="ECO:0000256" key="1">
    <source>
        <dbReference type="SAM" id="MobiDB-lite"/>
    </source>
</evidence>
<evidence type="ECO:0000313" key="2">
    <source>
        <dbReference type="EMBL" id="OUS41639.1"/>
    </source>
</evidence>